<reference evidence="3 4" key="1">
    <citation type="submission" date="2020-10" db="EMBL/GenBank/DDBJ databases">
        <title>Draft genome and description of Brachybacterium epidermidis sp nov.</title>
        <authorList>
            <person name="Boxberger M."/>
            <person name="La Scola B."/>
        </authorList>
    </citation>
    <scope>NUCLEOTIDE SEQUENCE [LARGE SCALE GENOMIC DNA]</scope>
    <source>
        <strain evidence="3 4">Marseille-Q2903</strain>
    </source>
</reference>
<dbReference type="PANTHER" id="PTHR11717">
    <property type="entry name" value="LOW MOLECULAR WEIGHT PROTEIN TYROSINE PHOSPHATASE"/>
    <property type="match status" value="1"/>
</dbReference>
<protein>
    <recommendedName>
        <fullName evidence="1">protein-tyrosine-phosphatase</fullName>
        <ecNumber evidence="1">3.1.3.48</ecNumber>
    </recommendedName>
</protein>
<dbReference type="InterPro" id="IPR036196">
    <property type="entry name" value="Ptyr_pPase_sf"/>
</dbReference>
<evidence type="ECO:0000313" key="4">
    <source>
        <dbReference type="Proteomes" id="UP000644727"/>
    </source>
</evidence>
<accession>A0ABR9VZ15</accession>
<sequence>MASLPFSILMVCTGNVCRSPFAEALLRRRLAGSGVAGVEVRSRGTMALVGAPVAAEMLPEFARFGLSPDGLVGAQLDQAAAVRADLIVTMSKRQRAWIIEEWPAVGLRTVMLTSTGALADSGASADSPPGVGAGAHRAGIRAWARSGAQLSAADVLDPYGRSPEVARRSADVIAGHVAELGRWLGTGDT</sequence>
<organism evidence="3 4">
    <name type="scientific">Brachybacterium epidermidis</name>
    <dbReference type="NCBI Taxonomy" id="2781983"/>
    <lineage>
        <taxon>Bacteria</taxon>
        <taxon>Bacillati</taxon>
        <taxon>Actinomycetota</taxon>
        <taxon>Actinomycetes</taxon>
        <taxon>Micrococcales</taxon>
        <taxon>Dermabacteraceae</taxon>
        <taxon>Brachybacterium</taxon>
    </lineage>
</organism>
<dbReference type="EMBL" id="JADEYR010000002">
    <property type="protein sequence ID" value="MBE9403429.1"/>
    <property type="molecule type" value="Genomic_DNA"/>
</dbReference>
<gene>
    <name evidence="3" type="ORF">IOE58_04240</name>
</gene>
<dbReference type="Proteomes" id="UP000644727">
    <property type="component" value="Unassembled WGS sequence"/>
</dbReference>
<dbReference type="Gene3D" id="3.40.50.2300">
    <property type="match status" value="1"/>
</dbReference>
<dbReference type="InterPro" id="IPR023485">
    <property type="entry name" value="Ptyr_pPase"/>
</dbReference>
<proteinExistence type="predicted"/>
<keyword evidence="4" id="KW-1185">Reference proteome</keyword>
<dbReference type="Pfam" id="PF01451">
    <property type="entry name" value="LMWPc"/>
    <property type="match status" value="1"/>
</dbReference>
<dbReference type="SMART" id="SM00226">
    <property type="entry name" value="LMWPc"/>
    <property type="match status" value="1"/>
</dbReference>
<evidence type="ECO:0000256" key="1">
    <source>
        <dbReference type="ARBA" id="ARBA00013064"/>
    </source>
</evidence>
<comment type="caution">
    <text evidence="3">The sequence shown here is derived from an EMBL/GenBank/DDBJ whole genome shotgun (WGS) entry which is preliminary data.</text>
</comment>
<name>A0ABR9VZ15_9MICO</name>
<dbReference type="EC" id="3.1.3.48" evidence="1"/>
<evidence type="ECO:0000313" key="3">
    <source>
        <dbReference type="EMBL" id="MBE9403429.1"/>
    </source>
</evidence>
<evidence type="ECO:0000259" key="2">
    <source>
        <dbReference type="SMART" id="SM00226"/>
    </source>
</evidence>
<dbReference type="InterPro" id="IPR050438">
    <property type="entry name" value="LMW_PTPase"/>
</dbReference>
<feature type="domain" description="Phosphotyrosine protein phosphatase I" evidence="2">
    <location>
        <begin position="6"/>
        <end position="182"/>
    </location>
</feature>
<dbReference type="PANTHER" id="PTHR11717:SF7">
    <property type="entry name" value="LOW MOLECULAR WEIGHT PHOSPHOTYROSINE PROTEIN PHOSPHATASE"/>
    <property type="match status" value="1"/>
</dbReference>
<dbReference type="SUPFAM" id="SSF52788">
    <property type="entry name" value="Phosphotyrosine protein phosphatases I"/>
    <property type="match status" value="1"/>
</dbReference>